<gene>
    <name evidence="1" type="ORF">EVA_09900</name>
</gene>
<proteinExistence type="predicted"/>
<organism evidence="1">
    <name type="scientific">gut metagenome</name>
    <dbReference type="NCBI Taxonomy" id="749906"/>
    <lineage>
        <taxon>unclassified sequences</taxon>
        <taxon>metagenomes</taxon>
        <taxon>organismal metagenomes</taxon>
    </lineage>
</organism>
<evidence type="ECO:0000313" key="1">
    <source>
        <dbReference type="EMBL" id="EJX02002.1"/>
    </source>
</evidence>
<sequence length="132" mass="15201">MASRGIRNCNPGNLRLTKDKWKGLRPQQNDREFFQFESMEWGYRAMLITLRNYRKRHGCTTIASMIRRYAPENENNTSAYMAAVCNELQVPTTYSPDVDDKGTMCRLAAAMSRVENGVKANMDEIRAGWDLI</sequence>
<reference evidence="1" key="1">
    <citation type="journal article" date="2012" name="PLoS ONE">
        <title>Gene sets for utilization of primary and secondary nutrition supplies in the distal gut of endangered iberian lynx.</title>
        <authorList>
            <person name="Alcaide M."/>
            <person name="Messina E."/>
            <person name="Richter M."/>
            <person name="Bargiela R."/>
            <person name="Peplies J."/>
            <person name="Huws S.A."/>
            <person name="Newbold C.J."/>
            <person name="Golyshin P.N."/>
            <person name="Simon M.A."/>
            <person name="Lopez G."/>
            <person name="Yakimov M.M."/>
            <person name="Ferrer M."/>
        </authorList>
    </citation>
    <scope>NUCLEOTIDE SEQUENCE</scope>
</reference>
<protein>
    <recommendedName>
        <fullName evidence="2">Structural protein P5</fullName>
    </recommendedName>
</protein>
<dbReference type="AlphaFoldDB" id="J9G444"/>
<dbReference type="EMBL" id="AMCI01002731">
    <property type="protein sequence ID" value="EJX02002.1"/>
    <property type="molecule type" value="Genomic_DNA"/>
</dbReference>
<accession>J9G444</accession>
<name>J9G444_9ZZZZ</name>
<comment type="caution">
    <text evidence="1">The sequence shown here is derived from an EMBL/GenBank/DDBJ whole genome shotgun (WGS) entry which is preliminary data.</text>
</comment>
<evidence type="ECO:0008006" key="2">
    <source>
        <dbReference type="Google" id="ProtNLM"/>
    </source>
</evidence>